<dbReference type="NCBIfam" id="NF004824">
    <property type="entry name" value="PRK06180.1"/>
    <property type="match status" value="1"/>
</dbReference>
<dbReference type="Gene3D" id="3.40.50.720">
    <property type="entry name" value="NAD(P)-binding Rossmann-like Domain"/>
    <property type="match status" value="1"/>
</dbReference>
<dbReference type="PROSITE" id="PS00061">
    <property type="entry name" value="ADH_SHORT"/>
    <property type="match status" value="1"/>
</dbReference>
<name>A0A5B8LIL7_9SPHN</name>
<dbReference type="InterPro" id="IPR051911">
    <property type="entry name" value="SDR_oxidoreductase"/>
</dbReference>
<evidence type="ECO:0000313" key="5">
    <source>
        <dbReference type="Proteomes" id="UP000315673"/>
    </source>
</evidence>
<dbReference type="PRINTS" id="PR00081">
    <property type="entry name" value="GDHRDH"/>
</dbReference>
<accession>A0A5B8LIL7</accession>
<dbReference type="AlphaFoldDB" id="A0A5B8LIL7"/>
<comment type="similarity">
    <text evidence="1 3">Belongs to the short-chain dehydrogenases/reductases (SDR) family.</text>
</comment>
<dbReference type="KEGG" id="spai:FPZ24_11410"/>
<sequence length="285" mass="30817">MTIPADSVWFITGCSTGFGRELAKLVLDRGWRVVATARGKDRVADIVELAPDRALAVDLDVADQAQIDAAVKAATERFGRIDVLVNNAGYGYQTSVEEGEDKEIRDQFEANVFGLFAMTRAVLPVMRAQKSGNIVNITSVGGLTGFASSGYYSATKHAVEGFSESLRAEVQPLGISVTCVEPGPFRTDWAGRSLHQTQSKIADYAETAQARMETTSGYSGQQPGDPVRAGEAMIEAVSRERPPRQLVLGKFAYETATALYRKRLEAIEADRELSLSADYPALAEA</sequence>
<dbReference type="PRINTS" id="PR00080">
    <property type="entry name" value="SDRFAMILY"/>
</dbReference>
<evidence type="ECO:0000256" key="2">
    <source>
        <dbReference type="ARBA" id="ARBA00023002"/>
    </source>
</evidence>
<evidence type="ECO:0000313" key="4">
    <source>
        <dbReference type="EMBL" id="QDZ08013.1"/>
    </source>
</evidence>
<dbReference type="Proteomes" id="UP000315673">
    <property type="component" value="Chromosome"/>
</dbReference>
<protein>
    <submittedName>
        <fullName evidence="4">SDR family NAD(P)-dependent oxidoreductase</fullName>
    </submittedName>
</protein>
<dbReference type="SUPFAM" id="SSF51735">
    <property type="entry name" value="NAD(P)-binding Rossmann-fold domains"/>
    <property type="match status" value="1"/>
</dbReference>
<keyword evidence="5" id="KW-1185">Reference proteome</keyword>
<dbReference type="NCBIfam" id="NF006114">
    <property type="entry name" value="PRK08263.1"/>
    <property type="match status" value="1"/>
</dbReference>
<evidence type="ECO:0000256" key="3">
    <source>
        <dbReference type="RuleBase" id="RU000363"/>
    </source>
</evidence>
<dbReference type="OrthoDB" id="9793825at2"/>
<dbReference type="RefSeq" id="WP_146572088.1">
    <property type="nucleotide sequence ID" value="NZ_CP042306.1"/>
</dbReference>
<evidence type="ECO:0000256" key="1">
    <source>
        <dbReference type="ARBA" id="ARBA00006484"/>
    </source>
</evidence>
<dbReference type="Pfam" id="PF00106">
    <property type="entry name" value="adh_short"/>
    <property type="match status" value="1"/>
</dbReference>
<gene>
    <name evidence="4" type="ORF">FPZ24_11410</name>
</gene>
<dbReference type="PANTHER" id="PTHR43976:SF16">
    <property type="entry name" value="SHORT-CHAIN DEHYDROGENASE_REDUCTASE FAMILY PROTEIN"/>
    <property type="match status" value="1"/>
</dbReference>
<organism evidence="4 5">
    <name type="scientific">Sphingomonas panacisoli</name>
    <dbReference type="NCBI Taxonomy" id="1813879"/>
    <lineage>
        <taxon>Bacteria</taxon>
        <taxon>Pseudomonadati</taxon>
        <taxon>Pseudomonadota</taxon>
        <taxon>Alphaproteobacteria</taxon>
        <taxon>Sphingomonadales</taxon>
        <taxon>Sphingomonadaceae</taxon>
        <taxon>Sphingomonas</taxon>
    </lineage>
</organism>
<dbReference type="CDD" id="cd05374">
    <property type="entry name" value="17beta-HSD-like_SDR_c"/>
    <property type="match status" value="1"/>
</dbReference>
<dbReference type="PANTHER" id="PTHR43976">
    <property type="entry name" value="SHORT CHAIN DEHYDROGENASE"/>
    <property type="match status" value="1"/>
</dbReference>
<reference evidence="4 5" key="1">
    <citation type="submission" date="2019-07" db="EMBL/GenBank/DDBJ databases">
        <title>Full genome sequence of Sphingomonas sp. 4R-6-7(HKS19).</title>
        <authorList>
            <person name="Im W.-T."/>
        </authorList>
    </citation>
    <scope>NUCLEOTIDE SEQUENCE [LARGE SCALE GENOMIC DNA]</scope>
    <source>
        <strain evidence="4 5">HKS19</strain>
    </source>
</reference>
<dbReference type="InterPro" id="IPR002347">
    <property type="entry name" value="SDR_fam"/>
</dbReference>
<dbReference type="InterPro" id="IPR036291">
    <property type="entry name" value="NAD(P)-bd_dom_sf"/>
</dbReference>
<dbReference type="InterPro" id="IPR020904">
    <property type="entry name" value="Sc_DH/Rdtase_CS"/>
</dbReference>
<proteinExistence type="inferred from homology"/>
<keyword evidence="2" id="KW-0560">Oxidoreductase</keyword>
<dbReference type="GO" id="GO:0016491">
    <property type="term" value="F:oxidoreductase activity"/>
    <property type="evidence" value="ECO:0007669"/>
    <property type="project" value="UniProtKB-KW"/>
</dbReference>
<dbReference type="EMBL" id="CP042306">
    <property type="protein sequence ID" value="QDZ08013.1"/>
    <property type="molecule type" value="Genomic_DNA"/>
</dbReference>